<dbReference type="InterPro" id="IPR005467">
    <property type="entry name" value="His_kinase_dom"/>
</dbReference>
<protein>
    <recommendedName>
        <fullName evidence="2">histidine kinase</fullName>
        <ecNumber evidence="2">2.7.13.3</ecNumber>
    </recommendedName>
</protein>
<keyword evidence="4" id="KW-0808">Transferase</keyword>
<accession>A0A2S0HYJ7</accession>
<reference evidence="11 12" key="1">
    <citation type="submission" date="2018-02" db="EMBL/GenBank/DDBJ databases">
        <title>Genomic analysis of the strain RR4-38 isolated from a seawater recirculating aquaculture system.</title>
        <authorList>
            <person name="Kim Y.-S."/>
            <person name="Jang Y.H."/>
            <person name="Kim K.-H."/>
        </authorList>
    </citation>
    <scope>NUCLEOTIDE SEQUENCE [LARGE SCALE GENOMIC DNA]</scope>
    <source>
        <strain evidence="11 12">RR4-38</strain>
    </source>
</reference>
<feature type="domain" description="Histidine kinase" evidence="10">
    <location>
        <begin position="76"/>
        <end position="266"/>
    </location>
</feature>
<evidence type="ECO:0000256" key="9">
    <source>
        <dbReference type="SAM" id="Phobius"/>
    </source>
</evidence>
<organism evidence="11 12">
    <name type="scientific">Pukyongia salina</name>
    <dbReference type="NCBI Taxonomy" id="2094025"/>
    <lineage>
        <taxon>Bacteria</taxon>
        <taxon>Pseudomonadati</taxon>
        <taxon>Bacteroidota</taxon>
        <taxon>Flavobacteriia</taxon>
        <taxon>Flavobacteriales</taxon>
        <taxon>Flavobacteriaceae</taxon>
        <taxon>Pukyongia</taxon>
    </lineage>
</organism>
<name>A0A2S0HYJ7_9FLAO</name>
<feature type="transmembrane region" description="Helical" evidence="9">
    <location>
        <begin position="12"/>
        <end position="35"/>
    </location>
</feature>
<dbReference type="PANTHER" id="PTHR24421:SF10">
    <property type="entry name" value="NITRATE_NITRITE SENSOR PROTEIN NARQ"/>
    <property type="match status" value="1"/>
</dbReference>
<evidence type="ECO:0000313" key="11">
    <source>
        <dbReference type="EMBL" id="AVI51708.1"/>
    </source>
</evidence>
<evidence type="ECO:0000256" key="3">
    <source>
        <dbReference type="ARBA" id="ARBA00022553"/>
    </source>
</evidence>
<keyword evidence="8" id="KW-0902">Two-component regulatory system</keyword>
<evidence type="ECO:0000256" key="4">
    <source>
        <dbReference type="ARBA" id="ARBA00022679"/>
    </source>
</evidence>
<dbReference type="PROSITE" id="PS50109">
    <property type="entry name" value="HIS_KIN"/>
    <property type="match status" value="1"/>
</dbReference>
<dbReference type="AlphaFoldDB" id="A0A2S0HYJ7"/>
<dbReference type="EMBL" id="CP027062">
    <property type="protein sequence ID" value="AVI51708.1"/>
    <property type="molecule type" value="Genomic_DNA"/>
</dbReference>
<dbReference type="InterPro" id="IPR011712">
    <property type="entry name" value="Sig_transdc_His_kin_sub3_dim/P"/>
</dbReference>
<dbReference type="CDD" id="cd16917">
    <property type="entry name" value="HATPase_UhpB-NarQ-NarX-like"/>
    <property type="match status" value="1"/>
</dbReference>
<dbReference type="GO" id="GO:0005524">
    <property type="term" value="F:ATP binding"/>
    <property type="evidence" value="ECO:0007669"/>
    <property type="project" value="UniProtKB-KW"/>
</dbReference>
<evidence type="ECO:0000256" key="1">
    <source>
        <dbReference type="ARBA" id="ARBA00000085"/>
    </source>
</evidence>
<dbReference type="Pfam" id="PF07730">
    <property type="entry name" value="HisKA_3"/>
    <property type="match status" value="1"/>
</dbReference>
<evidence type="ECO:0000256" key="6">
    <source>
        <dbReference type="ARBA" id="ARBA00022777"/>
    </source>
</evidence>
<dbReference type="RefSeq" id="WP_105216948.1">
    <property type="nucleotide sequence ID" value="NZ_CP027062.1"/>
</dbReference>
<dbReference type="GO" id="GO:0000155">
    <property type="term" value="F:phosphorelay sensor kinase activity"/>
    <property type="evidence" value="ECO:0007669"/>
    <property type="project" value="InterPro"/>
</dbReference>
<dbReference type="Gene3D" id="3.30.565.10">
    <property type="entry name" value="Histidine kinase-like ATPase, C-terminal domain"/>
    <property type="match status" value="1"/>
</dbReference>
<dbReference type="KEGG" id="aue:C5O00_11255"/>
<keyword evidence="9" id="KW-1133">Transmembrane helix</keyword>
<proteinExistence type="predicted"/>
<keyword evidence="3" id="KW-0597">Phosphoprotein</keyword>
<dbReference type="SUPFAM" id="SSF55874">
    <property type="entry name" value="ATPase domain of HSP90 chaperone/DNA topoisomerase II/histidine kinase"/>
    <property type="match status" value="1"/>
</dbReference>
<dbReference type="Proteomes" id="UP000238442">
    <property type="component" value="Chromosome"/>
</dbReference>
<keyword evidence="6 11" id="KW-0418">Kinase</keyword>
<gene>
    <name evidence="11" type="ORF">C5O00_11255</name>
</gene>
<dbReference type="InterPro" id="IPR050482">
    <property type="entry name" value="Sensor_HK_TwoCompSys"/>
</dbReference>
<dbReference type="OrthoDB" id="9778366at2"/>
<evidence type="ECO:0000259" key="10">
    <source>
        <dbReference type="PROSITE" id="PS50109"/>
    </source>
</evidence>
<keyword evidence="5" id="KW-0547">Nucleotide-binding</keyword>
<dbReference type="GO" id="GO:0046983">
    <property type="term" value="F:protein dimerization activity"/>
    <property type="evidence" value="ECO:0007669"/>
    <property type="project" value="InterPro"/>
</dbReference>
<dbReference type="Gene3D" id="1.20.5.1930">
    <property type="match status" value="1"/>
</dbReference>
<keyword evidence="12" id="KW-1185">Reference proteome</keyword>
<keyword evidence="7" id="KW-0067">ATP-binding</keyword>
<keyword evidence="9" id="KW-0472">Membrane</keyword>
<evidence type="ECO:0000256" key="7">
    <source>
        <dbReference type="ARBA" id="ARBA00022840"/>
    </source>
</evidence>
<dbReference type="EC" id="2.7.13.3" evidence="2"/>
<dbReference type="Pfam" id="PF02518">
    <property type="entry name" value="HATPase_c"/>
    <property type="match status" value="1"/>
</dbReference>
<dbReference type="InterPro" id="IPR003594">
    <property type="entry name" value="HATPase_dom"/>
</dbReference>
<evidence type="ECO:0000256" key="2">
    <source>
        <dbReference type="ARBA" id="ARBA00012438"/>
    </source>
</evidence>
<keyword evidence="9" id="KW-0812">Transmembrane</keyword>
<sequence>MQEIISEEQQIIDIILIAIGLLLLMALAIVLFFYFSRRRIIKTELEKANLEIKHQREVLQSTIITQEEERKRIAQDMHDAISSKLNVVSLNANILSDASISPEEKSKVAENIVKVTSTVLENSRKIAHDLLPPTLEKFGLEAAIEELCDEIGEAGSFKIQPYFQYRQNMLSQNDELHFFRITQELFNNTIKYADAKSVQLSLVGKGSEVVLSYQDDGKGFDVHAAKKAKGLGLSGISNRVEILDASMEMNSSVGKGLLVRIIKRLD</sequence>
<evidence type="ECO:0000256" key="8">
    <source>
        <dbReference type="ARBA" id="ARBA00023012"/>
    </source>
</evidence>
<comment type="catalytic activity">
    <reaction evidence="1">
        <text>ATP + protein L-histidine = ADP + protein N-phospho-L-histidine.</text>
        <dbReference type="EC" id="2.7.13.3"/>
    </reaction>
</comment>
<dbReference type="GO" id="GO:0016020">
    <property type="term" value="C:membrane"/>
    <property type="evidence" value="ECO:0007669"/>
    <property type="project" value="InterPro"/>
</dbReference>
<evidence type="ECO:0000256" key="5">
    <source>
        <dbReference type="ARBA" id="ARBA00022741"/>
    </source>
</evidence>
<dbReference type="PANTHER" id="PTHR24421">
    <property type="entry name" value="NITRATE/NITRITE SENSOR PROTEIN NARX-RELATED"/>
    <property type="match status" value="1"/>
</dbReference>
<dbReference type="InterPro" id="IPR036890">
    <property type="entry name" value="HATPase_C_sf"/>
</dbReference>
<evidence type="ECO:0000313" key="12">
    <source>
        <dbReference type="Proteomes" id="UP000238442"/>
    </source>
</evidence>